<evidence type="ECO:0000256" key="1">
    <source>
        <dbReference type="SAM" id="MobiDB-lite"/>
    </source>
</evidence>
<keyword evidence="3" id="KW-1185">Reference proteome</keyword>
<comment type="caution">
    <text evidence="2">The sequence shown here is derived from an EMBL/GenBank/DDBJ whole genome shotgun (WGS) entry which is preliminary data.</text>
</comment>
<gene>
    <name evidence="2" type="ORF">B0J11DRAFT_33980</name>
</gene>
<evidence type="ECO:0000313" key="3">
    <source>
        <dbReference type="Proteomes" id="UP000700596"/>
    </source>
</evidence>
<sequence>MAEHEFIQTHLRRFHVDADSCLALNDKASNSRGTASITVLLPDNTVARIRQVCIHTINTKCALLGYTFEDGIDGSQACLEASSENAVVCLLRYLYTDNYLTRGEEHATIPTLLIHVEVYKLARDFDIPELQVAAYCNFSRETELSCSMPNPLVDLCDTISFVYKHLPNEQSIVDTLLHYCVSVFGYHRLGSNQTFRQAAFDNPEFHRALCETNYKRDFQDEGASEIVCMSACRSFDRPIALFEMDNRTQSEFQFEEWYDPDAVKNPLEHKDEVPTTKRRKTITGHAIPLVHRLREPEPDLSVGDEFSNREDFVLVHCTKPKKPTMDGTYTVVITPSSSEMVASPSLESDKDSTFGSSDDEEWSPVDTPGDGTASDDGWALL</sequence>
<dbReference type="OrthoDB" id="3945102at2759"/>
<reference evidence="2" key="1">
    <citation type="journal article" date="2021" name="Nat. Commun.">
        <title>Genetic determinants of endophytism in the Arabidopsis root mycobiome.</title>
        <authorList>
            <person name="Mesny F."/>
            <person name="Miyauchi S."/>
            <person name="Thiergart T."/>
            <person name="Pickel B."/>
            <person name="Atanasova L."/>
            <person name="Karlsson M."/>
            <person name="Huettel B."/>
            <person name="Barry K.W."/>
            <person name="Haridas S."/>
            <person name="Chen C."/>
            <person name="Bauer D."/>
            <person name="Andreopoulos W."/>
            <person name="Pangilinan J."/>
            <person name="LaButti K."/>
            <person name="Riley R."/>
            <person name="Lipzen A."/>
            <person name="Clum A."/>
            <person name="Drula E."/>
            <person name="Henrissat B."/>
            <person name="Kohler A."/>
            <person name="Grigoriev I.V."/>
            <person name="Martin F.M."/>
            <person name="Hacquard S."/>
        </authorList>
    </citation>
    <scope>NUCLEOTIDE SEQUENCE</scope>
    <source>
        <strain evidence="2">MPI-CAGE-CH-0243</strain>
    </source>
</reference>
<feature type="region of interest" description="Disordered" evidence="1">
    <location>
        <begin position="337"/>
        <end position="381"/>
    </location>
</feature>
<dbReference type="EMBL" id="JAGMWT010000001">
    <property type="protein sequence ID" value="KAH7139043.1"/>
    <property type="molecule type" value="Genomic_DNA"/>
</dbReference>
<evidence type="ECO:0008006" key="4">
    <source>
        <dbReference type="Google" id="ProtNLM"/>
    </source>
</evidence>
<organism evidence="2 3">
    <name type="scientific">Dendryphion nanum</name>
    <dbReference type="NCBI Taxonomy" id="256645"/>
    <lineage>
        <taxon>Eukaryota</taxon>
        <taxon>Fungi</taxon>
        <taxon>Dikarya</taxon>
        <taxon>Ascomycota</taxon>
        <taxon>Pezizomycotina</taxon>
        <taxon>Dothideomycetes</taxon>
        <taxon>Pleosporomycetidae</taxon>
        <taxon>Pleosporales</taxon>
        <taxon>Torulaceae</taxon>
        <taxon>Dendryphion</taxon>
    </lineage>
</organism>
<dbReference type="AlphaFoldDB" id="A0A9P9EKB0"/>
<protein>
    <recommendedName>
        <fullName evidence="4">BTB domain-containing protein</fullName>
    </recommendedName>
</protein>
<proteinExistence type="predicted"/>
<accession>A0A9P9EKB0</accession>
<evidence type="ECO:0000313" key="2">
    <source>
        <dbReference type="EMBL" id="KAH7139043.1"/>
    </source>
</evidence>
<name>A0A9P9EKB0_9PLEO</name>
<dbReference type="Proteomes" id="UP000700596">
    <property type="component" value="Unassembled WGS sequence"/>
</dbReference>